<feature type="compositionally biased region" description="Basic and acidic residues" evidence="1">
    <location>
        <begin position="53"/>
        <end position="66"/>
    </location>
</feature>
<organism evidence="2 3">
    <name type="scientific">Pleurodeles waltl</name>
    <name type="common">Iberian ribbed newt</name>
    <dbReference type="NCBI Taxonomy" id="8319"/>
    <lineage>
        <taxon>Eukaryota</taxon>
        <taxon>Metazoa</taxon>
        <taxon>Chordata</taxon>
        <taxon>Craniata</taxon>
        <taxon>Vertebrata</taxon>
        <taxon>Euteleostomi</taxon>
        <taxon>Amphibia</taxon>
        <taxon>Batrachia</taxon>
        <taxon>Caudata</taxon>
        <taxon>Salamandroidea</taxon>
        <taxon>Salamandridae</taxon>
        <taxon>Pleurodelinae</taxon>
        <taxon>Pleurodeles</taxon>
    </lineage>
</organism>
<comment type="caution">
    <text evidence="2">The sequence shown here is derived from an EMBL/GenBank/DDBJ whole genome shotgun (WGS) entry which is preliminary data.</text>
</comment>
<evidence type="ECO:0000313" key="3">
    <source>
        <dbReference type="Proteomes" id="UP001066276"/>
    </source>
</evidence>
<sequence>MATRAQMQLVLSLPLTARKSTRESTFRLAPHSVRGTDGPYKTRLHRTGNGRSGGEDGRMRPARKEGATTGGRLSEIPGTPGRKADRNRTSPSPDPVTKTAGPGEHTSEPATLQQKRGQTRYGFGTWGKEREVGGGRD</sequence>
<keyword evidence="3" id="KW-1185">Reference proteome</keyword>
<accession>A0AAV7V145</accession>
<name>A0AAV7V145_PLEWA</name>
<reference evidence="2" key="1">
    <citation type="journal article" date="2022" name="bioRxiv">
        <title>Sequencing and chromosome-scale assembly of the giantPleurodeles waltlgenome.</title>
        <authorList>
            <person name="Brown T."/>
            <person name="Elewa A."/>
            <person name="Iarovenko S."/>
            <person name="Subramanian E."/>
            <person name="Araus A.J."/>
            <person name="Petzold A."/>
            <person name="Susuki M."/>
            <person name="Suzuki K.-i.T."/>
            <person name="Hayashi T."/>
            <person name="Toyoda A."/>
            <person name="Oliveira C."/>
            <person name="Osipova E."/>
            <person name="Leigh N.D."/>
            <person name="Simon A."/>
            <person name="Yun M.H."/>
        </authorList>
    </citation>
    <scope>NUCLEOTIDE SEQUENCE</scope>
    <source>
        <strain evidence="2">20211129_DDA</strain>
        <tissue evidence="2">Liver</tissue>
    </source>
</reference>
<protein>
    <submittedName>
        <fullName evidence="2">Uncharacterized protein</fullName>
    </submittedName>
</protein>
<dbReference type="Proteomes" id="UP001066276">
    <property type="component" value="Chromosome 2_2"/>
</dbReference>
<evidence type="ECO:0000256" key="1">
    <source>
        <dbReference type="SAM" id="MobiDB-lite"/>
    </source>
</evidence>
<dbReference type="AlphaFoldDB" id="A0AAV7V145"/>
<feature type="region of interest" description="Disordered" evidence="1">
    <location>
        <begin position="16"/>
        <end position="137"/>
    </location>
</feature>
<evidence type="ECO:0000313" key="2">
    <source>
        <dbReference type="EMBL" id="KAJ1193914.1"/>
    </source>
</evidence>
<gene>
    <name evidence="2" type="ORF">NDU88_003210</name>
</gene>
<dbReference type="EMBL" id="JANPWB010000004">
    <property type="protein sequence ID" value="KAJ1193914.1"/>
    <property type="molecule type" value="Genomic_DNA"/>
</dbReference>
<feature type="compositionally biased region" description="Basic and acidic residues" evidence="1">
    <location>
        <begin position="127"/>
        <end position="137"/>
    </location>
</feature>
<proteinExistence type="predicted"/>